<dbReference type="EMBL" id="JAENQP010000007">
    <property type="protein sequence ID" value="MBO3359495.1"/>
    <property type="molecule type" value="Genomic_DNA"/>
</dbReference>
<evidence type="ECO:0000313" key="3">
    <source>
        <dbReference type="Proteomes" id="UP000668068"/>
    </source>
</evidence>
<dbReference type="AlphaFoldDB" id="A0AAW4IZ45"/>
<dbReference type="Proteomes" id="UP000668068">
    <property type="component" value="Unassembled WGS sequence"/>
</dbReference>
<organism evidence="2 3">
    <name type="scientific">Clostridium perfringens</name>
    <dbReference type="NCBI Taxonomy" id="1502"/>
    <lineage>
        <taxon>Bacteria</taxon>
        <taxon>Bacillati</taxon>
        <taxon>Bacillota</taxon>
        <taxon>Clostridia</taxon>
        <taxon>Eubacteriales</taxon>
        <taxon>Clostridiaceae</taxon>
        <taxon>Clostridium</taxon>
    </lineage>
</organism>
<keyword evidence="1" id="KW-1133">Transmembrane helix</keyword>
<keyword evidence="1" id="KW-0472">Membrane</keyword>
<evidence type="ECO:0000313" key="2">
    <source>
        <dbReference type="EMBL" id="MBO3359495.1"/>
    </source>
</evidence>
<evidence type="ECO:0008006" key="4">
    <source>
        <dbReference type="Google" id="ProtNLM"/>
    </source>
</evidence>
<comment type="caution">
    <text evidence="2">The sequence shown here is derived from an EMBL/GenBank/DDBJ whole genome shotgun (WGS) entry which is preliminary data.</text>
</comment>
<proteinExistence type="predicted"/>
<evidence type="ECO:0000256" key="1">
    <source>
        <dbReference type="SAM" id="Phobius"/>
    </source>
</evidence>
<sequence length="109" mass="12982">MSKEKLYNVFYKIVTLIGFVMICCFIYYGMSDTRTPQEKNDRYGYILTIENKRDVVISNDLPYDKIKELIGKDILLDCGGEYSKENDRVIDMKRVIAIREYKMVYKEHE</sequence>
<feature type="transmembrane region" description="Helical" evidence="1">
    <location>
        <begin position="9"/>
        <end position="30"/>
    </location>
</feature>
<protein>
    <recommendedName>
        <fullName evidence="4">Lipoprotein</fullName>
    </recommendedName>
</protein>
<accession>A0AAW4IZ45</accession>
<dbReference type="RefSeq" id="WP_208340796.1">
    <property type="nucleotide sequence ID" value="NZ_JAENQO010000007.1"/>
</dbReference>
<name>A0AAW4IZ45_CLOPF</name>
<keyword evidence="1" id="KW-0812">Transmembrane</keyword>
<reference evidence="2" key="1">
    <citation type="submission" date="2020-12" db="EMBL/GenBank/DDBJ databases">
        <title>Comparative genomics of Clostridium perfringens reveals patterns of host-associated phylogenetic clades and virulence factors.</title>
        <authorList>
            <person name="Smith A.H."/>
            <person name="Geier R."/>
        </authorList>
    </citation>
    <scope>NUCLEOTIDE SEQUENCE</scope>
    <source>
        <strain evidence="2">CHD30677R</strain>
    </source>
</reference>
<gene>
    <name evidence="2" type="ORF">JJB47_12000</name>
</gene>